<evidence type="ECO:0000256" key="1">
    <source>
        <dbReference type="ARBA" id="ARBA00001913"/>
    </source>
</evidence>
<feature type="binding site" evidence="12">
    <location>
        <position position="242"/>
    </location>
    <ligand>
        <name>substrate</name>
    </ligand>
</feature>
<evidence type="ECO:0000256" key="11">
    <source>
        <dbReference type="PIRSR" id="PIRSR605959-1"/>
    </source>
</evidence>
<evidence type="ECO:0000259" key="15">
    <source>
        <dbReference type="Pfam" id="PF09298"/>
    </source>
</evidence>
<evidence type="ECO:0000256" key="4">
    <source>
        <dbReference type="ARBA" id="ARBA00012094"/>
    </source>
</evidence>
<feature type="domain" description="Fumarylacetoacetase N-terminal" evidence="15">
    <location>
        <begin position="21"/>
        <end position="117"/>
    </location>
</feature>
<feature type="binding site" evidence="13">
    <location>
        <position position="251"/>
    </location>
    <ligand>
        <name>Mg(2+)</name>
        <dbReference type="ChEBI" id="CHEBI:18420"/>
    </ligand>
</feature>
<name>C1F9T9_ACIC5</name>
<evidence type="ECO:0000256" key="5">
    <source>
        <dbReference type="ARBA" id="ARBA00022723"/>
    </source>
</evidence>
<feature type="binding site" evidence="12">
    <location>
        <position position="238"/>
    </location>
    <ligand>
        <name>substrate</name>
    </ligand>
</feature>
<evidence type="ECO:0000256" key="9">
    <source>
        <dbReference type="ARBA" id="ARBA00022878"/>
    </source>
</evidence>
<keyword evidence="7 13" id="KW-0106">Calcium</keyword>
<comment type="cofactor">
    <cofactor evidence="1 13">
        <name>Ca(2+)</name>
        <dbReference type="ChEBI" id="CHEBI:29108"/>
    </cofactor>
</comment>
<protein>
    <recommendedName>
        <fullName evidence="4">fumarylacetoacetase</fullName>
        <ecNumber evidence="4">3.7.1.2</ecNumber>
    </recommendedName>
</protein>
<dbReference type="PANTHER" id="PTHR43069">
    <property type="entry name" value="FUMARYLACETOACETASE"/>
    <property type="match status" value="1"/>
</dbReference>
<feature type="binding site" evidence="12">
    <location>
        <position position="127"/>
    </location>
    <ligand>
        <name>substrate</name>
    </ligand>
</feature>
<feature type="binding site" evidence="12">
    <location>
        <position position="141"/>
    </location>
    <ligand>
        <name>substrate</name>
    </ligand>
</feature>
<dbReference type="SUPFAM" id="SSF56529">
    <property type="entry name" value="FAH"/>
    <property type="match status" value="1"/>
</dbReference>
<keyword evidence="10" id="KW-0585">Phenylalanine catabolism</keyword>
<keyword evidence="5 13" id="KW-0479">Metal-binding</keyword>
<evidence type="ECO:0000259" key="14">
    <source>
        <dbReference type="Pfam" id="PF01557"/>
    </source>
</evidence>
<dbReference type="Pfam" id="PF09298">
    <property type="entry name" value="FAA_hydrolase_N"/>
    <property type="match status" value="1"/>
</dbReference>
<gene>
    <name evidence="16" type="primary">fahA</name>
    <name evidence="16" type="ordered locus">ACP_0315</name>
</gene>
<dbReference type="GO" id="GO:1902000">
    <property type="term" value="P:homogentisate catabolic process"/>
    <property type="evidence" value="ECO:0007669"/>
    <property type="project" value="TreeGrafter"/>
</dbReference>
<keyword evidence="8 13" id="KW-0460">Magnesium</keyword>
<dbReference type="SUPFAM" id="SSF63433">
    <property type="entry name" value="Fumarylacetoacetate hydrolase, FAH, N-terminal domain"/>
    <property type="match status" value="1"/>
</dbReference>
<feature type="binding site" evidence="13">
    <location>
        <position position="231"/>
    </location>
    <ligand>
        <name>Ca(2+)</name>
        <dbReference type="ChEBI" id="CHEBI:29108"/>
    </ligand>
</feature>
<dbReference type="UniPathway" id="UPA00139">
    <property type="reaction ID" value="UER00341"/>
</dbReference>
<dbReference type="Proteomes" id="UP000002207">
    <property type="component" value="Chromosome"/>
</dbReference>
<organism evidence="16 17">
    <name type="scientific">Acidobacterium capsulatum (strain ATCC 51196 / DSM 11244 / BCRC 80197 / JCM 7670 / NBRC 15755 / NCIMB 13165 / 161)</name>
    <dbReference type="NCBI Taxonomy" id="240015"/>
    <lineage>
        <taxon>Bacteria</taxon>
        <taxon>Pseudomonadati</taxon>
        <taxon>Acidobacteriota</taxon>
        <taxon>Terriglobia</taxon>
        <taxon>Terriglobales</taxon>
        <taxon>Acidobacteriaceae</taxon>
        <taxon>Acidobacterium</taxon>
    </lineage>
</organism>
<evidence type="ECO:0000256" key="2">
    <source>
        <dbReference type="ARBA" id="ARBA00001946"/>
    </source>
</evidence>
<dbReference type="Gene3D" id="2.30.30.230">
    <property type="entry name" value="Fumarylacetoacetase, N-terminal domain"/>
    <property type="match status" value="1"/>
</dbReference>
<dbReference type="AlphaFoldDB" id="C1F9T9"/>
<dbReference type="GO" id="GO:0046872">
    <property type="term" value="F:metal ion binding"/>
    <property type="evidence" value="ECO:0007669"/>
    <property type="project" value="UniProtKB-KW"/>
</dbReference>
<feature type="binding site" evidence="13">
    <location>
        <position position="125"/>
    </location>
    <ligand>
        <name>Ca(2+)</name>
        <dbReference type="ChEBI" id="CHEBI:29108"/>
    </ligand>
</feature>
<dbReference type="FunFam" id="3.90.850.10:FF:000009">
    <property type="entry name" value="Fumarylacetoacetase"/>
    <property type="match status" value="1"/>
</dbReference>
<dbReference type="InterPro" id="IPR015377">
    <property type="entry name" value="Fumarylacetoacetase_N"/>
</dbReference>
<dbReference type="GO" id="GO:0006572">
    <property type="term" value="P:L-tyrosine catabolic process"/>
    <property type="evidence" value="ECO:0007669"/>
    <property type="project" value="UniProtKB-KW"/>
</dbReference>
<comment type="pathway">
    <text evidence="3">Amino-acid degradation; L-phenylalanine degradation; acetoacetate and fumarate from L-phenylalanine: step 6/6.</text>
</comment>
<dbReference type="eggNOG" id="COG0179">
    <property type="taxonomic scope" value="Bacteria"/>
</dbReference>
<evidence type="ECO:0000256" key="8">
    <source>
        <dbReference type="ARBA" id="ARBA00022842"/>
    </source>
</evidence>
<dbReference type="OrthoDB" id="9805307at2"/>
<dbReference type="InterPro" id="IPR011234">
    <property type="entry name" value="Fumarylacetoacetase-like_C"/>
</dbReference>
<dbReference type="InParanoid" id="C1F9T9"/>
<evidence type="ECO:0000256" key="10">
    <source>
        <dbReference type="ARBA" id="ARBA00023232"/>
    </source>
</evidence>
<evidence type="ECO:0000313" key="17">
    <source>
        <dbReference type="Proteomes" id="UP000002207"/>
    </source>
</evidence>
<evidence type="ECO:0000256" key="6">
    <source>
        <dbReference type="ARBA" id="ARBA00022801"/>
    </source>
</evidence>
<evidence type="ECO:0000256" key="12">
    <source>
        <dbReference type="PIRSR" id="PIRSR605959-2"/>
    </source>
</evidence>
<reference evidence="16 17" key="1">
    <citation type="journal article" date="2009" name="Appl. Environ. Microbiol.">
        <title>Three genomes from the phylum Acidobacteria provide insight into the lifestyles of these microorganisms in soils.</title>
        <authorList>
            <person name="Ward N.L."/>
            <person name="Challacombe J.F."/>
            <person name="Janssen P.H."/>
            <person name="Henrissat B."/>
            <person name="Coutinho P.M."/>
            <person name="Wu M."/>
            <person name="Xie G."/>
            <person name="Haft D.H."/>
            <person name="Sait M."/>
            <person name="Badger J."/>
            <person name="Barabote R.D."/>
            <person name="Bradley B."/>
            <person name="Brettin T.S."/>
            <person name="Brinkac L.M."/>
            <person name="Bruce D."/>
            <person name="Creasy T."/>
            <person name="Daugherty S.C."/>
            <person name="Davidsen T.M."/>
            <person name="DeBoy R.T."/>
            <person name="Detter J.C."/>
            <person name="Dodson R.J."/>
            <person name="Durkin A.S."/>
            <person name="Ganapathy A."/>
            <person name="Gwinn-Giglio M."/>
            <person name="Han C.S."/>
            <person name="Khouri H."/>
            <person name="Kiss H."/>
            <person name="Kothari S.P."/>
            <person name="Madupu R."/>
            <person name="Nelson K.E."/>
            <person name="Nelson W.C."/>
            <person name="Paulsen I."/>
            <person name="Penn K."/>
            <person name="Ren Q."/>
            <person name="Rosovitz M.J."/>
            <person name="Selengut J.D."/>
            <person name="Shrivastava S."/>
            <person name="Sullivan S.A."/>
            <person name="Tapia R."/>
            <person name="Thompson L.S."/>
            <person name="Watkins K.L."/>
            <person name="Yang Q."/>
            <person name="Yu C."/>
            <person name="Zafar N."/>
            <person name="Zhou L."/>
            <person name="Kuske C.R."/>
        </authorList>
    </citation>
    <scope>NUCLEOTIDE SEQUENCE [LARGE SCALE GENOMIC DNA]</scope>
    <source>
        <strain evidence="17">ATCC 51196 / DSM 11244 / BCRC 80197 / JCM 7670 / NBRC 15755 / NCIMB 13165 / 161</strain>
    </source>
</reference>
<evidence type="ECO:0000256" key="3">
    <source>
        <dbReference type="ARBA" id="ARBA00004782"/>
    </source>
</evidence>
<dbReference type="InterPro" id="IPR005959">
    <property type="entry name" value="Fumarylacetoacetase"/>
</dbReference>
<feature type="binding site" evidence="13">
    <location>
        <position position="199"/>
    </location>
    <ligand>
        <name>Ca(2+)</name>
        <dbReference type="ChEBI" id="CHEBI:29108"/>
    </ligand>
</feature>
<dbReference type="KEGG" id="aca:ACP_0315"/>
<dbReference type="InterPro" id="IPR036663">
    <property type="entry name" value="Fumarylacetoacetase_C_sf"/>
</dbReference>
<feature type="binding site" evidence="12">
    <location>
        <position position="358"/>
    </location>
    <ligand>
        <name>substrate</name>
    </ligand>
</feature>
<keyword evidence="17" id="KW-1185">Reference proteome</keyword>
<dbReference type="NCBIfam" id="TIGR01266">
    <property type="entry name" value="fum_ac_acetase"/>
    <property type="match status" value="1"/>
</dbReference>
<evidence type="ECO:0000256" key="7">
    <source>
        <dbReference type="ARBA" id="ARBA00022837"/>
    </source>
</evidence>
<dbReference type="GO" id="GO:0004334">
    <property type="term" value="F:fumarylacetoacetase activity"/>
    <property type="evidence" value="ECO:0007669"/>
    <property type="project" value="UniProtKB-EC"/>
</dbReference>
<evidence type="ECO:0000313" key="16">
    <source>
        <dbReference type="EMBL" id="ACO33533.1"/>
    </source>
</evidence>
<dbReference type="EMBL" id="CP001472">
    <property type="protein sequence ID" value="ACO33533.1"/>
    <property type="molecule type" value="Genomic_DNA"/>
</dbReference>
<keyword evidence="9" id="KW-0828">Tyrosine catabolism</keyword>
<dbReference type="STRING" id="240015.ACP_0315"/>
<accession>C1F9T9</accession>
<dbReference type="InterPro" id="IPR036462">
    <property type="entry name" value="Fumarylacetoacetase_N_sf"/>
</dbReference>
<dbReference type="HOGENOM" id="CLU_026207_2_0_0"/>
<feature type="active site" description="Proton acceptor" evidence="11">
    <location>
        <position position="132"/>
    </location>
</feature>
<dbReference type="RefSeq" id="WP_012680716.1">
    <property type="nucleotide sequence ID" value="NC_012483.1"/>
</dbReference>
<comment type="cofactor">
    <cofactor evidence="2 13">
        <name>Mg(2+)</name>
        <dbReference type="ChEBI" id="CHEBI:18420"/>
    </cofactor>
</comment>
<proteinExistence type="predicted"/>
<dbReference type="GO" id="GO:0006559">
    <property type="term" value="P:L-phenylalanine catabolic process"/>
    <property type="evidence" value="ECO:0007669"/>
    <property type="project" value="UniProtKB-UniPathway"/>
</dbReference>
<keyword evidence="6 16" id="KW-0378">Hydrolase</keyword>
<dbReference type="EC" id="3.7.1.2" evidence="4"/>
<feature type="domain" description="Fumarylacetoacetase-like C-terminal" evidence="14">
    <location>
        <begin position="125"/>
        <end position="421"/>
    </location>
</feature>
<feature type="binding site" evidence="13">
    <location>
        <position position="197"/>
    </location>
    <ligand>
        <name>Ca(2+)</name>
        <dbReference type="ChEBI" id="CHEBI:29108"/>
    </ligand>
</feature>
<dbReference type="PANTHER" id="PTHR43069:SF2">
    <property type="entry name" value="FUMARYLACETOACETASE"/>
    <property type="match status" value="1"/>
</dbReference>
<feature type="binding site" evidence="13">
    <location>
        <position position="231"/>
    </location>
    <ligand>
        <name>Mg(2+)</name>
        <dbReference type="ChEBI" id="CHEBI:18420"/>
    </ligand>
</feature>
<dbReference type="Gene3D" id="3.90.850.10">
    <property type="entry name" value="Fumarylacetoacetase-like, C-terminal domain"/>
    <property type="match status" value="1"/>
</dbReference>
<evidence type="ECO:0000256" key="13">
    <source>
        <dbReference type="PIRSR" id="PIRSR605959-3"/>
    </source>
</evidence>
<sequence>MSELRSWIAEANDPATDFPLENLPFGVFRRHGKPHIGMAIGDSILDLHACLDLGYLDQLSRPIRDACRQPTLNALMTLGRTAAHAVREAAAILLSEHSKVRDERLLVPQATAEMLLPARIGDYTDFYASIYHATNVGRLFRPDNPLLPNYKYVPIGYHGRASSLLVSEAEVRRPHGQTKAPDAAAPTFGPSRLLDYELEMGFFVGRGNARGEAIPISEAEDHLFGLCLVNDWSARDMQAWEYQPLGPFLAKNFATTLSPWIVTLDALEPFRIPALARSEGDPVPLPYLNDPRDQAQGGFDIQLEVSILTGQMRAAQEAPAVVSRGNLKYLYWTLAQMLTHHASNGCPLEPGDLMASGTVSGPEAGSFGCLLEITQRGAHPLTLPNGEQRKFLQDGDEVIFRGWCEKPGHRRIGFGECRGRVLPG</sequence>
<feature type="binding site" evidence="13">
    <location>
        <position position="255"/>
    </location>
    <ligand>
        <name>Mg(2+)</name>
        <dbReference type="ChEBI" id="CHEBI:18420"/>
    </ligand>
</feature>
<dbReference type="Pfam" id="PF01557">
    <property type="entry name" value="FAA_hydrolase"/>
    <property type="match status" value="1"/>
</dbReference>